<keyword evidence="2 5" id="KW-0812">Transmembrane</keyword>
<protein>
    <submittedName>
        <fullName evidence="6">Uncharacterized protein</fullName>
    </submittedName>
</protein>
<evidence type="ECO:0000256" key="2">
    <source>
        <dbReference type="ARBA" id="ARBA00022692"/>
    </source>
</evidence>
<dbReference type="GO" id="GO:0016020">
    <property type="term" value="C:membrane"/>
    <property type="evidence" value="ECO:0007669"/>
    <property type="project" value="UniProtKB-SubCell"/>
</dbReference>
<feature type="transmembrane region" description="Helical" evidence="5">
    <location>
        <begin position="87"/>
        <end position="105"/>
    </location>
</feature>
<keyword evidence="7" id="KW-1185">Reference proteome</keyword>
<evidence type="ECO:0000256" key="1">
    <source>
        <dbReference type="ARBA" id="ARBA00004141"/>
    </source>
</evidence>
<feature type="transmembrane region" description="Helical" evidence="5">
    <location>
        <begin position="139"/>
        <end position="159"/>
    </location>
</feature>
<gene>
    <name evidence="6" type="ORF">DKW60_11605</name>
</gene>
<reference evidence="6 7" key="1">
    <citation type="submission" date="2018-05" db="EMBL/GenBank/DDBJ databases">
        <title>Leucothrix arctica sp. nov., isolated from Arctic seawater.</title>
        <authorList>
            <person name="Choi A."/>
            <person name="Baek K."/>
        </authorList>
    </citation>
    <scope>NUCLEOTIDE SEQUENCE [LARGE SCALE GENOMIC DNA]</scope>
    <source>
        <strain evidence="6 7">JCM 18388</strain>
    </source>
</reference>
<evidence type="ECO:0000256" key="5">
    <source>
        <dbReference type="SAM" id="Phobius"/>
    </source>
</evidence>
<dbReference type="PANTHER" id="PTHR22911">
    <property type="entry name" value="ACYL-MALONYL CONDENSING ENZYME-RELATED"/>
    <property type="match status" value="1"/>
</dbReference>
<accession>A0A317CKJ2</accession>
<dbReference type="AlphaFoldDB" id="A0A317CKJ2"/>
<evidence type="ECO:0000256" key="4">
    <source>
        <dbReference type="ARBA" id="ARBA00023136"/>
    </source>
</evidence>
<evidence type="ECO:0000313" key="6">
    <source>
        <dbReference type="EMBL" id="PWQ96852.1"/>
    </source>
</evidence>
<comment type="subcellular location">
    <subcellularLocation>
        <location evidence="1">Membrane</location>
        <topology evidence="1">Multi-pass membrane protein</topology>
    </subcellularLocation>
</comment>
<comment type="caution">
    <text evidence="6">The sequence shown here is derived from an EMBL/GenBank/DDBJ whole genome shotgun (WGS) entry which is preliminary data.</text>
</comment>
<dbReference type="PANTHER" id="PTHR22911:SF6">
    <property type="entry name" value="SOLUTE CARRIER FAMILY 35 MEMBER G1"/>
    <property type="match status" value="1"/>
</dbReference>
<feature type="transmembrane region" description="Helical" evidence="5">
    <location>
        <begin position="171"/>
        <end position="189"/>
    </location>
</feature>
<dbReference type="EMBL" id="QGKM01000030">
    <property type="protein sequence ID" value="PWQ96852.1"/>
    <property type="molecule type" value="Genomic_DNA"/>
</dbReference>
<keyword evidence="3 5" id="KW-1133">Transmembrane helix</keyword>
<dbReference type="InterPro" id="IPR037185">
    <property type="entry name" value="EmrE-like"/>
</dbReference>
<dbReference type="RefSeq" id="WP_109837823.1">
    <property type="nucleotide sequence ID" value="NZ_QGKM01000030.1"/>
</dbReference>
<proteinExistence type="predicted"/>
<evidence type="ECO:0000313" key="7">
    <source>
        <dbReference type="Proteomes" id="UP000245539"/>
    </source>
</evidence>
<feature type="transmembrane region" description="Helical" evidence="5">
    <location>
        <begin position="201"/>
        <end position="220"/>
    </location>
</feature>
<dbReference type="SUPFAM" id="SSF103481">
    <property type="entry name" value="Multidrug resistance efflux transporter EmrE"/>
    <property type="match status" value="2"/>
</dbReference>
<keyword evidence="4 5" id="KW-0472">Membrane</keyword>
<name>A0A317CKJ2_9GAMM</name>
<sequence>MMALGVGCSLVYLLMLKQAGQKVVVRSFFLRSVLIRNAGEIIAACSMFVALALSSFSTVTAIIQTLPLLLTLSAVLFLGEQVGIHRIVALVIGFIGVLIVIRPGMSGFDQYSLMALLAVVGMAMRDIGARLTDSSVSSLLLSFFSAITLAVTGAIMWLVTGGGQIPDFTTALYLIGLVIAAASGLMMVTQSVRIAEISVVAPFRYVRIIYGIGLGIVVLGEVVDRYTIIGSLITVSAGLYIWMRENKRA</sequence>
<dbReference type="Proteomes" id="UP000245539">
    <property type="component" value="Unassembled WGS sequence"/>
</dbReference>
<organism evidence="6 7">
    <name type="scientific">Leucothrix pacifica</name>
    <dbReference type="NCBI Taxonomy" id="1247513"/>
    <lineage>
        <taxon>Bacteria</taxon>
        <taxon>Pseudomonadati</taxon>
        <taxon>Pseudomonadota</taxon>
        <taxon>Gammaproteobacteria</taxon>
        <taxon>Thiotrichales</taxon>
        <taxon>Thiotrichaceae</taxon>
        <taxon>Leucothrix</taxon>
    </lineage>
</organism>
<feature type="transmembrane region" description="Helical" evidence="5">
    <location>
        <begin position="226"/>
        <end position="243"/>
    </location>
</feature>
<evidence type="ECO:0000256" key="3">
    <source>
        <dbReference type="ARBA" id="ARBA00022989"/>
    </source>
</evidence>